<keyword evidence="8" id="KW-0539">Nucleus</keyword>
<keyword evidence="3" id="KW-0547">Nucleotide-binding</keyword>
<dbReference type="Pfam" id="PF00271">
    <property type="entry name" value="Helicase_C"/>
    <property type="match status" value="1"/>
</dbReference>
<feature type="compositionally biased region" description="Polar residues" evidence="9">
    <location>
        <begin position="1841"/>
        <end position="1858"/>
    </location>
</feature>
<dbReference type="InterPro" id="IPR056616">
    <property type="entry name" value="Chromo_MIT1"/>
</dbReference>
<protein>
    <recommendedName>
        <fullName evidence="14">Chromatin remodeling factor mit1</fullName>
    </recommendedName>
</protein>
<dbReference type="SUPFAM" id="SSF52540">
    <property type="entry name" value="P-loop containing nucleoside triphosphate hydrolases"/>
    <property type="match status" value="2"/>
</dbReference>
<dbReference type="Pfam" id="PF00176">
    <property type="entry name" value="SNF2-rel_dom"/>
    <property type="match status" value="1"/>
</dbReference>
<dbReference type="GO" id="GO:0000785">
    <property type="term" value="C:chromatin"/>
    <property type="evidence" value="ECO:0007669"/>
    <property type="project" value="TreeGrafter"/>
</dbReference>
<dbReference type="PANTHER" id="PTHR45623:SF17">
    <property type="entry name" value="CHROMODOMAIN-HELICASE-DNA-BINDING PROTEIN 3-RELATED"/>
    <property type="match status" value="1"/>
</dbReference>
<feature type="region of interest" description="Disordered" evidence="9">
    <location>
        <begin position="1"/>
        <end position="40"/>
    </location>
</feature>
<dbReference type="GO" id="GO:0005634">
    <property type="term" value="C:nucleus"/>
    <property type="evidence" value="ECO:0007669"/>
    <property type="project" value="UniProtKB-SubCell"/>
</dbReference>
<dbReference type="SMART" id="SM00249">
    <property type="entry name" value="PHD"/>
    <property type="match status" value="1"/>
</dbReference>
<evidence type="ECO:0000256" key="3">
    <source>
        <dbReference type="ARBA" id="ARBA00022741"/>
    </source>
</evidence>
<evidence type="ECO:0000259" key="10">
    <source>
        <dbReference type="PROSITE" id="PS51192"/>
    </source>
</evidence>
<keyword evidence="2" id="KW-0479">Metal-binding</keyword>
<dbReference type="PROSITE" id="PS51192">
    <property type="entry name" value="HELICASE_ATP_BIND_1"/>
    <property type="match status" value="1"/>
</dbReference>
<feature type="compositionally biased region" description="Polar residues" evidence="9">
    <location>
        <begin position="1597"/>
        <end position="1618"/>
    </location>
</feature>
<dbReference type="GO" id="GO:0008270">
    <property type="term" value="F:zinc ion binding"/>
    <property type="evidence" value="ECO:0007669"/>
    <property type="project" value="UniProtKB-KW"/>
</dbReference>
<feature type="region of interest" description="Disordered" evidence="9">
    <location>
        <begin position="1409"/>
        <end position="1436"/>
    </location>
</feature>
<evidence type="ECO:0000256" key="7">
    <source>
        <dbReference type="ARBA" id="ARBA00022840"/>
    </source>
</evidence>
<feature type="region of interest" description="Disordered" evidence="9">
    <location>
        <begin position="265"/>
        <end position="287"/>
    </location>
</feature>
<evidence type="ECO:0000256" key="9">
    <source>
        <dbReference type="SAM" id="MobiDB-lite"/>
    </source>
</evidence>
<evidence type="ECO:0000256" key="6">
    <source>
        <dbReference type="ARBA" id="ARBA00022833"/>
    </source>
</evidence>
<dbReference type="Pfam" id="PF23615">
    <property type="entry name" value="Chromo_MIT1"/>
    <property type="match status" value="1"/>
</dbReference>
<evidence type="ECO:0008006" key="14">
    <source>
        <dbReference type="Google" id="ProtNLM"/>
    </source>
</evidence>
<keyword evidence="7" id="KW-0067">ATP-binding</keyword>
<dbReference type="InterPro" id="IPR000330">
    <property type="entry name" value="SNF2_N"/>
</dbReference>
<dbReference type="GO" id="GO:0005524">
    <property type="term" value="F:ATP binding"/>
    <property type="evidence" value="ECO:0007669"/>
    <property type="project" value="UniProtKB-KW"/>
</dbReference>
<evidence type="ECO:0000256" key="8">
    <source>
        <dbReference type="ARBA" id="ARBA00023242"/>
    </source>
</evidence>
<feature type="compositionally biased region" description="Polar residues" evidence="9">
    <location>
        <begin position="1680"/>
        <end position="1692"/>
    </location>
</feature>
<dbReference type="InterPro" id="IPR027417">
    <property type="entry name" value="P-loop_NTPase"/>
</dbReference>
<dbReference type="SMART" id="SM00490">
    <property type="entry name" value="HELICc"/>
    <property type="match status" value="1"/>
</dbReference>
<feature type="compositionally biased region" description="Basic residues" evidence="9">
    <location>
        <begin position="162"/>
        <end position="172"/>
    </location>
</feature>
<dbReference type="Gene3D" id="3.30.40.10">
    <property type="entry name" value="Zinc/RING finger domain, C3HC4 (zinc finger)"/>
    <property type="match status" value="2"/>
</dbReference>
<keyword evidence="13" id="KW-1185">Reference proteome</keyword>
<dbReference type="GO" id="GO:0003682">
    <property type="term" value="F:chromatin binding"/>
    <property type="evidence" value="ECO:0007669"/>
    <property type="project" value="TreeGrafter"/>
</dbReference>
<feature type="region of interest" description="Disordered" evidence="9">
    <location>
        <begin position="1344"/>
        <end position="1363"/>
    </location>
</feature>
<dbReference type="SUPFAM" id="SSF54160">
    <property type="entry name" value="Chromo domain-like"/>
    <property type="match status" value="2"/>
</dbReference>
<dbReference type="InterPro" id="IPR001965">
    <property type="entry name" value="Znf_PHD"/>
</dbReference>
<evidence type="ECO:0000313" key="12">
    <source>
        <dbReference type="EMBL" id="KAG0266096.1"/>
    </source>
</evidence>
<feature type="region of interest" description="Disordered" evidence="9">
    <location>
        <begin position="68"/>
        <end position="251"/>
    </location>
</feature>
<keyword evidence="6" id="KW-0862">Zinc</keyword>
<feature type="compositionally biased region" description="Basic and acidic residues" evidence="9">
    <location>
        <begin position="1780"/>
        <end position="1804"/>
    </location>
</feature>
<dbReference type="Proteomes" id="UP000726737">
    <property type="component" value="Unassembled WGS sequence"/>
</dbReference>
<feature type="compositionally biased region" description="Gly residues" evidence="9">
    <location>
        <begin position="1414"/>
        <end position="1426"/>
    </location>
</feature>
<feature type="compositionally biased region" description="Basic and acidic residues" evidence="9">
    <location>
        <begin position="380"/>
        <end position="408"/>
    </location>
</feature>
<gene>
    <name evidence="12" type="ORF">BG011_003304</name>
</gene>
<keyword evidence="4" id="KW-0863">Zinc-finger</keyword>
<feature type="region of interest" description="Disordered" evidence="9">
    <location>
        <begin position="372"/>
        <end position="413"/>
    </location>
</feature>
<dbReference type="EMBL" id="JAAAJA010000022">
    <property type="protein sequence ID" value="KAG0266096.1"/>
    <property type="molecule type" value="Genomic_DNA"/>
</dbReference>
<feature type="region of interest" description="Disordered" evidence="9">
    <location>
        <begin position="1732"/>
        <end position="1818"/>
    </location>
</feature>
<feature type="region of interest" description="Disordered" evidence="9">
    <location>
        <begin position="1282"/>
        <end position="1313"/>
    </location>
</feature>
<feature type="region of interest" description="Disordered" evidence="9">
    <location>
        <begin position="1837"/>
        <end position="1974"/>
    </location>
</feature>
<feature type="domain" description="Helicase ATP-binding" evidence="10">
    <location>
        <begin position="701"/>
        <end position="872"/>
    </location>
</feature>
<dbReference type="Gene3D" id="3.40.50.300">
    <property type="entry name" value="P-loop containing nucleotide triphosphate hydrolases"/>
    <property type="match status" value="1"/>
</dbReference>
<feature type="domain" description="Helicase C-terminal" evidence="11">
    <location>
        <begin position="1007"/>
        <end position="1159"/>
    </location>
</feature>
<comment type="caution">
    <text evidence="12">The sequence shown here is derived from an EMBL/GenBank/DDBJ whole genome shotgun (WGS) entry which is preliminary data.</text>
</comment>
<evidence type="ECO:0000256" key="4">
    <source>
        <dbReference type="ARBA" id="ARBA00022771"/>
    </source>
</evidence>
<dbReference type="InterPro" id="IPR013083">
    <property type="entry name" value="Znf_RING/FYVE/PHD"/>
</dbReference>
<dbReference type="SUPFAM" id="SSF57903">
    <property type="entry name" value="FYVE/PHD zinc finger"/>
    <property type="match status" value="1"/>
</dbReference>
<dbReference type="InterPro" id="IPR001650">
    <property type="entry name" value="Helicase_C-like"/>
</dbReference>
<evidence type="ECO:0000313" key="13">
    <source>
        <dbReference type="Proteomes" id="UP000726737"/>
    </source>
</evidence>
<dbReference type="InterPro" id="IPR011011">
    <property type="entry name" value="Znf_FYVE_PHD"/>
</dbReference>
<name>A0A9P6UAB7_9FUNG</name>
<feature type="compositionally biased region" description="Polar residues" evidence="9">
    <location>
        <begin position="1648"/>
        <end position="1672"/>
    </location>
</feature>
<feature type="compositionally biased region" description="Low complexity" evidence="9">
    <location>
        <begin position="1619"/>
        <end position="1647"/>
    </location>
</feature>
<comment type="subcellular location">
    <subcellularLocation>
        <location evidence="1">Nucleus</location>
    </subcellularLocation>
</comment>
<dbReference type="InterPro" id="IPR049730">
    <property type="entry name" value="SNF2/RAD54-like_C"/>
</dbReference>
<dbReference type="GO" id="GO:0042393">
    <property type="term" value="F:histone binding"/>
    <property type="evidence" value="ECO:0007669"/>
    <property type="project" value="TreeGrafter"/>
</dbReference>
<dbReference type="InterPro" id="IPR014001">
    <property type="entry name" value="Helicase_ATP-bd"/>
</dbReference>
<feature type="region of interest" description="Disordered" evidence="9">
    <location>
        <begin position="1594"/>
        <end position="1715"/>
    </location>
</feature>
<dbReference type="InterPro" id="IPR038718">
    <property type="entry name" value="SNF2-like_sf"/>
</dbReference>
<evidence type="ECO:0000256" key="2">
    <source>
        <dbReference type="ARBA" id="ARBA00022723"/>
    </source>
</evidence>
<feature type="compositionally biased region" description="Low complexity" evidence="9">
    <location>
        <begin position="1911"/>
        <end position="1921"/>
    </location>
</feature>
<feature type="compositionally biased region" description="Polar residues" evidence="9">
    <location>
        <begin position="1922"/>
        <end position="1943"/>
    </location>
</feature>
<reference evidence="12" key="1">
    <citation type="journal article" date="2020" name="Fungal Divers.">
        <title>Resolving the Mortierellaceae phylogeny through synthesis of multi-gene phylogenetics and phylogenomics.</title>
        <authorList>
            <person name="Vandepol N."/>
            <person name="Liber J."/>
            <person name="Desiro A."/>
            <person name="Na H."/>
            <person name="Kennedy M."/>
            <person name="Barry K."/>
            <person name="Grigoriev I.V."/>
            <person name="Miller A.N."/>
            <person name="O'Donnell K."/>
            <person name="Stajich J.E."/>
            <person name="Bonito G."/>
        </authorList>
    </citation>
    <scope>NUCLEOTIDE SEQUENCE</scope>
    <source>
        <strain evidence="12">KOD948</strain>
    </source>
</reference>
<feature type="compositionally biased region" description="Polar residues" evidence="9">
    <location>
        <begin position="1868"/>
        <end position="1883"/>
    </location>
</feature>
<dbReference type="PROSITE" id="PS51194">
    <property type="entry name" value="HELICASE_CTER"/>
    <property type="match status" value="1"/>
</dbReference>
<keyword evidence="5" id="KW-0378">Hydrolase</keyword>
<evidence type="ECO:0000259" key="11">
    <source>
        <dbReference type="PROSITE" id="PS51194"/>
    </source>
</evidence>
<dbReference type="CDD" id="cd18793">
    <property type="entry name" value="SF2_C_SNF"/>
    <property type="match status" value="1"/>
</dbReference>
<dbReference type="Gene3D" id="3.40.50.10810">
    <property type="entry name" value="Tandem AAA-ATPase domain"/>
    <property type="match status" value="1"/>
</dbReference>
<sequence>MDIDPREQQHSPSMISSDSAEAIEQDEAEIASVDISQPSKGNVLKILDQTIHDGGAVKYTVSWENGDTTEESVEALGPWDDLVQEYEHSQFSKSEIKSHTPSPPPPPRKSQQSSSLKGGDSDTSKRRSSVASRPTRTKARANVQYYEGENSDDGGEYTGSRGSRKSSAKTKKATSSGDDGQDQDPDQDTPPAVALSARGYPRRAQALSKQQPGIESSDESMDEVSTPKTKSERKVPSTPKPKKVLVATSTESSFVQAHHPYCARCGQRGENSKRKTKKRSDDEEDDEPLGTLLLCECCSSGYHRACLRKTYTDSLIGTGFRCEACIKNRGAECMECREWMGRSPPATTIHISDPTSTPAAASTASAQDMVVDTPNGASSPERDLEKVQEMEVEKDQTTVDEPTTKEESISEASPESAPVLFRCFRCTYTAHDKCLKPLTTMEKGIDQTQIIKHYRKSWKCHQCQEWDSELDLILAFRDVPIRKIDISSLDADTNMVTADAVKDDASVVTETNTKDGSIFRQPPNTIRELLVKWKNMSYRKITWVPCYWVNQVVSPAKMKSFWKRMVGPAQVSDVVMPEWTQVDKVLDVRFEPDFDGNWSDMDALDHIQSVFVKWKSLDYEHATWDEPDEPDSEHYVSFKQAFKDWVATQRIEIPTRAKKGRSGLQPRPSNQLPFEELKEQPDYVTGGTLKDYQMDGLNWLRYNHWKNVNSILADEMGLGKTIQMVAFVTTLFHQLGAFPCLIVVPNSTLTNWVREFAKWAPDLRVVAYYGPQNSRSVVRDYELFHHGTYDLKCHVVVTTYEMIVNPADSAMFRKNSWECLVVDEGQRLKNENSMLFVKLNELAVENRVLLTGTPLQNNIRELFSLMNFLDPVKFSDVTELEKKYENLDKAAVEELHGLLKPFFLRRTKDEVLKDLPPKSEVIVPVGMSALQKEIYKGILARNHKLLQSITNRGGTASNRKASLHNILMELRKCLNHPYLIEGVEPRYLPTMELVHKSLIEAGGKLALLHAMLPKLKQNGHRVLIFSTMTRLLDILEDYLNGEQFNYVRLDGGTSSSDRQARIDKFNAPDSDVFVFLLSTRAGGVGVNLATADTIIIYDVDFNPKADMQALSRAHRIGQKNKVLVLKFMTRNSAEERIVQIGKKKMILDHLIVERMEDDNLDPVDVESILKFGAKALFEEESNTNEDLKYDDAALEALLDRSKIVHTYDDKDDGETKVSGFGFAKVWTETKGIVDEDIPVDAPIETEEEGFWSTLLRDRLAMAYAQEEELLGRGARRKTVLSYAENGTNNDSPPNKKRKAGKDMPSKEEEEEDYIDADMAGSDAESADSEADLDPNAVLAELEMGKRSKKSKGSALDPNMSPSQARGMELMEDDARRGTDAFMNADVGPAALQGHSGKVKKARLHSMTPYQLQQGPGGMQGGRGADGSGRKNGRKPQPCLVCHRSHRDRCPESQDIPLVLERRQQIATSNYPDNYKALALATLDRFLLDKQITPAELPKGKAAKSLSAAAARLGGSAYQENLRSMSIGKSFVPTITPGACIVCKQMPYHLPFECPEAKNANFLQERCRAITLDPTIPDAKKQEYVSTIKALILRETPRSNAPPTTGGSRRQGPWSGSGNSAPGGVSSVAPPSGSGASSRGASSSGAASTVHTAAMSSGPQGLSSKHSVANQRSSHGHHNHQAYTSQVPPQFMSTRPVRDQHHSSNSNPAPGNGRSETQRLRDYVSTGYHQRGVAQHHTSSGHLTSGARESSSHYHSRKPAYRGEDGSSMAPTVRGSGPSRDGQEYTHESSQRGEGPYRSERDRATYGHVDSTRQGMHSDRERLYHHREGRSDEYLQVDNSHHSQQQQAHGDTRPRSVSMSPRMGHGMTGQRSGITQPPQYTTERQGPRPPQETVVDLVMSSPTLDPSNPSSQQQHYQQQHQQPALQTNGGGEQRTNGSESSPTYSHGGLVTAVGSGARSGDSPGTTMEDYGGPTGLKEKYQAIRSGEVGKMDTTGDNLDGAMAPETLAAELRIHERHQTFVD</sequence>
<dbReference type="PANTHER" id="PTHR45623">
    <property type="entry name" value="CHROMODOMAIN-HELICASE-DNA-BINDING PROTEIN 3-RELATED-RELATED"/>
    <property type="match status" value="1"/>
</dbReference>
<dbReference type="InterPro" id="IPR016197">
    <property type="entry name" value="Chromo-like_dom_sf"/>
</dbReference>
<dbReference type="GO" id="GO:0003677">
    <property type="term" value="F:DNA binding"/>
    <property type="evidence" value="ECO:0007669"/>
    <property type="project" value="TreeGrafter"/>
</dbReference>
<feature type="compositionally biased region" description="Polar residues" evidence="9">
    <location>
        <begin position="1899"/>
        <end position="1910"/>
    </location>
</feature>
<dbReference type="SMART" id="SM00487">
    <property type="entry name" value="DEXDc"/>
    <property type="match status" value="1"/>
</dbReference>
<accession>A0A9P6UAB7</accession>
<organism evidence="12 13">
    <name type="scientific">Mortierella polycephala</name>
    <dbReference type="NCBI Taxonomy" id="41804"/>
    <lineage>
        <taxon>Eukaryota</taxon>
        <taxon>Fungi</taxon>
        <taxon>Fungi incertae sedis</taxon>
        <taxon>Mucoromycota</taxon>
        <taxon>Mortierellomycotina</taxon>
        <taxon>Mortierellomycetes</taxon>
        <taxon>Mortierellales</taxon>
        <taxon>Mortierellaceae</taxon>
        <taxon>Mortierella</taxon>
    </lineage>
</organism>
<proteinExistence type="predicted"/>
<feature type="compositionally biased region" description="Polar residues" evidence="9">
    <location>
        <begin position="1735"/>
        <end position="1748"/>
    </location>
</feature>
<dbReference type="GO" id="GO:0140658">
    <property type="term" value="F:ATP-dependent chromatin remodeler activity"/>
    <property type="evidence" value="ECO:0007669"/>
    <property type="project" value="TreeGrafter"/>
</dbReference>
<dbReference type="OrthoDB" id="5857104at2759"/>
<dbReference type="Gene3D" id="2.40.50.40">
    <property type="match status" value="1"/>
</dbReference>
<feature type="compositionally biased region" description="Basic and acidic residues" evidence="9">
    <location>
        <begin position="85"/>
        <end position="98"/>
    </location>
</feature>
<evidence type="ECO:0000256" key="1">
    <source>
        <dbReference type="ARBA" id="ARBA00004123"/>
    </source>
</evidence>
<dbReference type="GO" id="GO:0016887">
    <property type="term" value="F:ATP hydrolysis activity"/>
    <property type="evidence" value="ECO:0007669"/>
    <property type="project" value="TreeGrafter"/>
</dbReference>
<evidence type="ECO:0000256" key="5">
    <source>
        <dbReference type="ARBA" id="ARBA00022801"/>
    </source>
</evidence>